<name>A0A8B3RJ11_BIFAN</name>
<gene>
    <name evidence="1" type="ORF">PG2011B_0325</name>
</gene>
<proteinExistence type="predicted"/>
<comment type="caution">
    <text evidence="1">The sequence shown here is derived from an EMBL/GenBank/DDBJ whole genome shotgun (WGS) entry which is preliminary data.</text>
</comment>
<dbReference type="Proteomes" id="UP000293613">
    <property type="component" value="Unassembled WGS sequence"/>
</dbReference>
<dbReference type="AlphaFoldDB" id="A0A8B3RJ11"/>
<protein>
    <recommendedName>
        <fullName evidence="3">Phage tail protein</fullName>
    </recommendedName>
</protein>
<sequence length="318" mass="34757">MSVVTLTADDTSISFDGSKDAKRYILRSIDGWLETPDSKMDLDERASGDGAHDVPASQNLYAARTVVIGYRLLADSAHDRDGLLAMQERIRSLVHHEGTIRVQDASRDLTCQGYVQAIEVAETAQNINWQTLTGQVTLVCPRPELLSQRPHRYQLTKRGALQSGDGLCYGTGLATYWEGEPNNSPSVLVADTLAGTCGIQYPVRYTYHTEVAYSNKAVMVNDGSSRAYPVFKCYGPWPKGVSLDFPALDLRLSCSIPVEGEPLILDCRARTATLGQTDCSYALTQRGFPVVDAHSSLAVVLSAEADGYVDVIVHDTYM</sequence>
<evidence type="ECO:0008006" key="3">
    <source>
        <dbReference type="Google" id="ProtNLM"/>
    </source>
</evidence>
<evidence type="ECO:0000313" key="1">
    <source>
        <dbReference type="EMBL" id="RYM96128.1"/>
    </source>
</evidence>
<reference evidence="1 2" key="1">
    <citation type="journal article" date="2019" name="Appl. Environ. Microbiol.">
        <title>Dissecting the evolutionary development of the Bifidobacterium animalis species through comparative genomics analyses.</title>
        <authorList>
            <person name="Lugli G.A."/>
            <person name="Mancino W."/>
            <person name="Milani C."/>
            <person name="Duranti S."/>
            <person name="Mancabelli L."/>
            <person name="Napoli S."/>
            <person name="Mangifesta M."/>
            <person name="Viappiani A."/>
            <person name="Anzalone R."/>
            <person name="Longhi G."/>
            <person name="van Sinderen D."/>
            <person name="Ventura M."/>
            <person name="Turroni F."/>
        </authorList>
    </citation>
    <scope>NUCLEOTIDE SEQUENCE [LARGE SCALE GENOMIC DNA]</scope>
    <source>
        <strain evidence="1 2">2011B</strain>
    </source>
</reference>
<accession>A0A8B3RJ11</accession>
<organism evidence="1 2">
    <name type="scientific">Bifidobacterium animalis subsp. lactis</name>
    <name type="common">Bifidobacterium lactis</name>
    <dbReference type="NCBI Taxonomy" id="302911"/>
    <lineage>
        <taxon>Bacteria</taxon>
        <taxon>Bacillati</taxon>
        <taxon>Actinomycetota</taxon>
        <taxon>Actinomycetes</taxon>
        <taxon>Bifidobacteriales</taxon>
        <taxon>Bifidobacteriaceae</taxon>
        <taxon>Bifidobacterium</taxon>
    </lineage>
</organism>
<dbReference type="EMBL" id="RSCO01000013">
    <property type="protein sequence ID" value="RYM96128.1"/>
    <property type="molecule type" value="Genomic_DNA"/>
</dbReference>
<evidence type="ECO:0000313" key="2">
    <source>
        <dbReference type="Proteomes" id="UP000293613"/>
    </source>
</evidence>
<dbReference type="RefSeq" id="WP_130077209.1">
    <property type="nucleotide sequence ID" value="NZ_RSCO01000013.1"/>
</dbReference>